<dbReference type="EMBL" id="FWZT01000003">
    <property type="protein sequence ID" value="SMF01188.1"/>
    <property type="molecule type" value="Genomic_DNA"/>
</dbReference>
<dbReference type="SUPFAM" id="SSF58104">
    <property type="entry name" value="Methyl-accepting chemotaxis protein (MCP) signaling domain"/>
    <property type="match status" value="1"/>
</dbReference>
<keyword evidence="6" id="KW-0472">Membrane</keyword>
<evidence type="ECO:0000313" key="9">
    <source>
        <dbReference type="Proteomes" id="UP000192907"/>
    </source>
</evidence>
<protein>
    <submittedName>
        <fullName evidence="8">Methyl-accepting chemotaxis protein</fullName>
    </submittedName>
</protein>
<feature type="region of interest" description="Disordered" evidence="5">
    <location>
        <begin position="647"/>
        <end position="698"/>
    </location>
</feature>
<evidence type="ECO:0000256" key="1">
    <source>
        <dbReference type="ARBA" id="ARBA00022500"/>
    </source>
</evidence>
<proteinExistence type="inferred from homology"/>
<organism evidence="8 9">
    <name type="scientific">Pseudobacteriovorax antillogorgiicola</name>
    <dbReference type="NCBI Taxonomy" id="1513793"/>
    <lineage>
        <taxon>Bacteria</taxon>
        <taxon>Pseudomonadati</taxon>
        <taxon>Bdellovibrionota</taxon>
        <taxon>Oligoflexia</taxon>
        <taxon>Oligoflexales</taxon>
        <taxon>Pseudobacteriovoracaceae</taxon>
        <taxon>Pseudobacteriovorax</taxon>
    </lineage>
</organism>
<dbReference type="Pfam" id="PF00015">
    <property type="entry name" value="MCPsignal"/>
    <property type="match status" value="1"/>
</dbReference>
<feature type="coiled-coil region" evidence="4">
    <location>
        <begin position="451"/>
        <end position="481"/>
    </location>
</feature>
<keyword evidence="9" id="KW-1185">Reference proteome</keyword>
<keyword evidence="3" id="KW-0807">Transducer</keyword>
<reference evidence="9" key="1">
    <citation type="submission" date="2017-04" db="EMBL/GenBank/DDBJ databases">
        <authorList>
            <person name="Varghese N."/>
            <person name="Submissions S."/>
        </authorList>
    </citation>
    <scope>NUCLEOTIDE SEQUENCE [LARGE SCALE GENOMIC DNA]</scope>
    <source>
        <strain evidence="9">RKEM611</strain>
    </source>
</reference>
<gene>
    <name evidence="8" type="ORF">SAMN06296036_103161</name>
</gene>
<dbReference type="GO" id="GO:0006935">
    <property type="term" value="P:chemotaxis"/>
    <property type="evidence" value="ECO:0007669"/>
    <property type="project" value="UniProtKB-KW"/>
</dbReference>
<keyword evidence="6" id="KW-1133">Transmembrane helix</keyword>
<dbReference type="PANTHER" id="PTHR43531:SF11">
    <property type="entry name" value="METHYL-ACCEPTING CHEMOTAXIS PROTEIN 3"/>
    <property type="match status" value="1"/>
</dbReference>
<feature type="transmembrane region" description="Helical" evidence="6">
    <location>
        <begin position="340"/>
        <end position="359"/>
    </location>
</feature>
<dbReference type="PROSITE" id="PS50111">
    <property type="entry name" value="CHEMOTAXIS_TRANSDUC_2"/>
    <property type="match status" value="1"/>
</dbReference>
<dbReference type="InterPro" id="IPR051310">
    <property type="entry name" value="MCP_chemotaxis"/>
</dbReference>
<accession>A0A1Y6BB75</accession>
<evidence type="ECO:0000256" key="6">
    <source>
        <dbReference type="SAM" id="Phobius"/>
    </source>
</evidence>
<dbReference type="RefSeq" id="WP_132316085.1">
    <property type="nucleotide sequence ID" value="NZ_FWZT01000003.1"/>
</dbReference>
<feature type="domain" description="Methyl-accepting transducer" evidence="7">
    <location>
        <begin position="380"/>
        <end position="609"/>
    </location>
</feature>
<dbReference type="Gene3D" id="3.30.450.20">
    <property type="entry name" value="PAS domain"/>
    <property type="match status" value="1"/>
</dbReference>
<dbReference type="GO" id="GO:0007165">
    <property type="term" value="P:signal transduction"/>
    <property type="evidence" value="ECO:0007669"/>
    <property type="project" value="UniProtKB-KW"/>
</dbReference>
<dbReference type="GO" id="GO:0005886">
    <property type="term" value="C:plasma membrane"/>
    <property type="evidence" value="ECO:0007669"/>
    <property type="project" value="TreeGrafter"/>
</dbReference>
<dbReference type="Proteomes" id="UP000192907">
    <property type="component" value="Unassembled WGS sequence"/>
</dbReference>
<keyword evidence="6" id="KW-0812">Transmembrane</keyword>
<dbReference type="GO" id="GO:0004888">
    <property type="term" value="F:transmembrane signaling receptor activity"/>
    <property type="evidence" value="ECO:0007669"/>
    <property type="project" value="TreeGrafter"/>
</dbReference>
<dbReference type="SMART" id="SM00283">
    <property type="entry name" value="MA"/>
    <property type="match status" value="1"/>
</dbReference>
<comment type="similarity">
    <text evidence="2">Belongs to the methyl-accepting chemotaxis (MCP) protein family.</text>
</comment>
<evidence type="ECO:0000259" key="7">
    <source>
        <dbReference type="PROSITE" id="PS50111"/>
    </source>
</evidence>
<dbReference type="Gene3D" id="1.10.287.950">
    <property type="entry name" value="Methyl-accepting chemotaxis protein"/>
    <property type="match status" value="1"/>
</dbReference>
<evidence type="ECO:0000313" key="8">
    <source>
        <dbReference type="EMBL" id="SMF01188.1"/>
    </source>
</evidence>
<sequence length="698" mass="76266">MNKKLRALSLNSRLLLFAIGLSWIFVSISIVVGKLVVESTVESIAEKSLESGADLLTSEIESSIERYAQFSRKLSQDRLIEGLFLAYESAFYGSAFFVGEDHNIYTEAYKKLDQRYLERVEAFRVDNRVQDIFLISREGQVIMATLKPESNPNLGKNLREGSLKGSPLASCFEKALTNSPGTLCNTGFFLDRASNQIKAFQLTRSDAEFEHLSEGISRGDVMGVVAIELNTEFLQKVTDFSQKFGETTQAFVINDEQKLLTDVIEENQKLESLKSFQGDVSLKHSYIKNIKDDRSLYGQFEDHFGNDVFVIGRPIAGFNGPWYFAFEKAAREVYQPINQLLISLILAFGLALLGILYLAKIFAKQITDPLMGANRSVGALANNLGHDSETVSQEALKMSEGAQDVAASVQETVSSMSEINSMVSSTLEKTSLSTQSAAEIETQVDTGARQMSELVDAMREIDQSNNQLENIKRFMSDIEKQTGLINDIVFKTQLLSVNASIESAKAGEHGKGFSVVANEVSKLADTSGVAAGAISDLIDSIKNQVTELLEANKAKIAVGQQKTESVMTLFSTIRKEVEHIKTRVEDVSMAAKEQSVGINEITTAVGNIEHATQLSLEGVTNLERLTASLASHSRGLTQISGKLESITLGQKVSSDQGPKERENSTPVNSGREDSAPRLRSLGSAGDVSADDDSFKSAG</sequence>
<feature type="compositionally biased region" description="Polar residues" evidence="5">
    <location>
        <begin position="647"/>
        <end position="656"/>
    </location>
</feature>
<name>A0A1Y6BB75_9BACT</name>
<dbReference type="PANTHER" id="PTHR43531">
    <property type="entry name" value="PROTEIN ICFG"/>
    <property type="match status" value="1"/>
</dbReference>
<dbReference type="OrthoDB" id="5288258at2"/>
<keyword evidence="1" id="KW-0145">Chemotaxis</keyword>
<evidence type="ECO:0000256" key="2">
    <source>
        <dbReference type="ARBA" id="ARBA00029447"/>
    </source>
</evidence>
<evidence type="ECO:0000256" key="5">
    <source>
        <dbReference type="SAM" id="MobiDB-lite"/>
    </source>
</evidence>
<dbReference type="STRING" id="1513793.SAMN06296036_103161"/>
<dbReference type="InterPro" id="IPR004089">
    <property type="entry name" value="MCPsignal_dom"/>
</dbReference>
<evidence type="ECO:0000256" key="4">
    <source>
        <dbReference type="SAM" id="Coils"/>
    </source>
</evidence>
<evidence type="ECO:0000256" key="3">
    <source>
        <dbReference type="PROSITE-ProRule" id="PRU00284"/>
    </source>
</evidence>
<keyword evidence="4" id="KW-0175">Coiled coil</keyword>
<dbReference type="AlphaFoldDB" id="A0A1Y6BB75"/>